<evidence type="ECO:0000313" key="1">
    <source>
        <dbReference type="Ensembl" id="ENSCABP00000020252.1"/>
    </source>
</evidence>
<dbReference type="Ensembl" id="ENSCABT00000022179.1">
    <property type="protein sequence ID" value="ENSCABP00000020252.1"/>
    <property type="gene ID" value="ENSCABG00000014937.1"/>
</dbReference>
<reference evidence="1" key="2">
    <citation type="submission" date="2025-09" db="UniProtKB">
        <authorList>
            <consortium name="Ensembl"/>
        </authorList>
    </citation>
    <scope>IDENTIFICATION</scope>
</reference>
<dbReference type="Proteomes" id="UP000694404">
    <property type="component" value="Unplaced"/>
</dbReference>
<evidence type="ECO:0000313" key="2">
    <source>
        <dbReference type="Proteomes" id="UP000694404"/>
    </source>
</evidence>
<dbReference type="Gene3D" id="2.40.50.550">
    <property type="match status" value="1"/>
</dbReference>
<protein>
    <submittedName>
        <fullName evidence="1">Tetratricopeptide repeat domain 5</fullName>
    </submittedName>
</protein>
<keyword evidence="2" id="KW-1185">Reference proteome</keyword>
<accession>A0A8C0HA53</accession>
<proteinExistence type="predicted"/>
<dbReference type="InterPro" id="IPR038645">
    <property type="entry name" value="TTC5_OB_sf"/>
</dbReference>
<dbReference type="InterPro" id="IPR011990">
    <property type="entry name" value="TPR-like_helical_dom_sf"/>
</dbReference>
<organism evidence="1 2">
    <name type="scientific">Chelonoidis abingdonii</name>
    <name type="common">Abingdon island giant tortoise</name>
    <name type="synonym">Testudo abingdonii</name>
    <dbReference type="NCBI Taxonomy" id="106734"/>
    <lineage>
        <taxon>Eukaryota</taxon>
        <taxon>Metazoa</taxon>
        <taxon>Chordata</taxon>
        <taxon>Craniata</taxon>
        <taxon>Vertebrata</taxon>
        <taxon>Euteleostomi</taxon>
        <taxon>Archelosauria</taxon>
        <taxon>Testudinata</taxon>
        <taxon>Testudines</taxon>
        <taxon>Cryptodira</taxon>
        <taxon>Durocryptodira</taxon>
        <taxon>Testudinoidea</taxon>
        <taxon>Testudinidae</taxon>
        <taxon>Chelonoidis</taxon>
    </lineage>
</organism>
<dbReference type="GeneTree" id="ENSGT00390000006227"/>
<dbReference type="OMA" id="NTIRVEC"/>
<dbReference type="GO" id="GO:0005654">
    <property type="term" value="C:nucleoplasm"/>
    <property type="evidence" value="ECO:0007669"/>
    <property type="project" value="Ensembl"/>
</dbReference>
<name>A0A8C0HA53_CHEAB</name>
<gene>
    <name evidence="1" type="primary">TTC5</name>
</gene>
<dbReference type="GO" id="GO:0005829">
    <property type="term" value="C:cytosol"/>
    <property type="evidence" value="ECO:0007669"/>
    <property type="project" value="Ensembl"/>
</dbReference>
<dbReference type="AlphaFoldDB" id="A0A8C0HA53"/>
<reference evidence="1" key="1">
    <citation type="submission" date="2025-08" db="UniProtKB">
        <authorList>
            <consortium name="Ensembl"/>
        </authorList>
    </citation>
    <scope>IDENTIFICATION</scope>
</reference>
<dbReference type="Gene3D" id="1.25.40.10">
    <property type="entry name" value="Tetratricopeptide repeat domain"/>
    <property type="match status" value="1"/>
</dbReference>
<dbReference type="GO" id="GO:0061014">
    <property type="term" value="P:positive regulation of mRNA catabolic process"/>
    <property type="evidence" value="ECO:0007669"/>
    <property type="project" value="Ensembl"/>
</dbReference>
<dbReference type="GO" id="GO:0043022">
    <property type="term" value="F:ribosome binding"/>
    <property type="evidence" value="ECO:0007669"/>
    <property type="project" value="Ensembl"/>
</dbReference>
<sequence>CNLKSLNQRFSNCEACSLSNIQWGLGQHRAGGRVGKGAPPPPRLTSADILGNAYLSLFFNIGQNPSISQQALRAYEKVDPAGSCNPDLHFNRATLHKYEENYTEALEGFFHAASFESAWPKTWQPQQQLLDFLECLTSLLENTGKVKGNKLQSTLGSLHPSQMGPCGDGQYQGSLGQEVALERRLLSALQLCVNIGAIVLGRVSSALPQKRKCPCDTFSLADSEGLCFAVTVYNMFRLVLSAGGIHRPGPVGEEGYGKSPGIAG</sequence>